<dbReference type="KEGG" id="pfus:ADJ77_10440"/>
<evidence type="ECO:0000313" key="5">
    <source>
        <dbReference type="Proteomes" id="UP000060345"/>
    </source>
</evidence>
<proteinExistence type="predicted"/>
<feature type="domain" description="DUF7689" evidence="2">
    <location>
        <begin position="426"/>
        <end position="548"/>
    </location>
</feature>
<organism evidence="3 5">
    <name type="scientific">Prevotella fusca JCM 17724</name>
    <dbReference type="NCBI Taxonomy" id="1236517"/>
    <lineage>
        <taxon>Bacteria</taxon>
        <taxon>Pseudomonadati</taxon>
        <taxon>Bacteroidota</taxon>
        <taxon>Bacteroidia</taxon>
        <taxon>Bacteroidales</taxon>
        <taxon>Prevotellaceae</taxon>
        <taxon>Prevotella</taxon>
    </lineage>
</organism>
<keyword evidence="1" id="KW-0732">Signal</keyword>
<dbReference type="InterPro" id="IPR026444">
    <property type="entry name" value="Secre_tail"/>
</dbReference>
<dbReference type="Proteomes" id="UP000682005">
    <property type="component" value="Chromosome 2"/>
</dbReference>
<dbReference type="Pfam" id="PF24738">
    <property type="entry name" value="DUF7689"/>
    <property type="match status" value="1"/>
</dbReference>
<evidence type="ECO:0000313" key="6">
    <source>
        <dbReference type="Proteomes" id="UP000682005"/>
    </source>
</evidence>
<dbReference type="AlphaFoldDB" id="A0A0K1NME0"/>
<feature type="signal peptide" evidence="1">
    <location>
        <begin position="1"/>
        <end position="18"/>
    </location>
</feature>
<dbReference type="InterPro" id="IPR056106">
    <property type="entry name" value="DUF7689"/>
</dbReference>
<dbReference type="EMBL" id="CP012075">
    <property type="protein sequence ID" value="AKU70210.1"/>
    <property type="molecule type" value="Genomic_DNA"/>
</dbReference>
<gene>
    <name evidence="3" type="ORF">ADJ77_10440</name>
    <name evidence="4" type="ORF">J5A51_00670</name>
</gene>
<sequence length="799" mass="88926">MKKGITTLLILFATTVTAFSQSVESISYYEKNPSLGGDVKILKCTKSITEAQTFTTFEVEAPVSGLHYANFWVLGTKKADGTLSVYKVMVNNELQDDVLAPVSNDWQAIGLKKSSKVFLRKGKNTISIVGTAPDVPEVEFVRLSKDLGNSTISSQNYNDYKVELKTLSHENALSNAEPSLNFCGRDTLAIPLFAKARSVSYDSPLYDFEYIRNCKIKYSFFKTVSFQRGQQIFIATNGIDNYDHVLELFSANNPERYTWNAHSNNQCLASLNVNIPETGLYYVRVRSWLNATSGLANVNINGENYYSNVPLFSLGIVCNQGTDQVYNTFVCSKGGDPMVWIESYGNPSGIIAYNDDYQGNGDFDWGRWARINKKYSVAGNAVLLSQYSSYQPEVLCNVYIKCKKSSVNNVTYAGSFPYLKEDDAIMSAPESRTYNCISWSGGITSYWEWPPSTHSNFYDPDPLRAFDKFYASRGLTRVGANAENGTVALWAIVRNGKREYTHASVRDGADGNLHGYDWESKPGALARTFHPRNGVRGNSYGEIVEYYRKDTSLGTKPQLSADAKVAQVSFTDLEQGLIESRIALLPAGTESKFKSLVALWDKDINQSPYSSFEQLGEYDSYRQLKSYCASVPSSQFLVYKELGEGNIFMTKLLEDLVPQIPTIKKETKFGAKPVLTAPVVITESELVSPYANTMLYVKGLLSGMDLTPVVQEDSANPTKNGSSFGVEVSGNTLSISYTLENDCQFSMTITDVYGHVVTSYKQNKYKGSYSYKATLPHSGTYVISYSENNKTKQQKIIVE</sequence>
<dbReference type="OrthoDB" id="5683213at2"/>
<dbReference type="Gene3D" id="2.60.120.260">
    <property type="entry name" value="Galactose-binding domain-like"/>
    <property type="match status" value="1"/>
</dbReference>
<dbReference type="RefSeq" id="WP_025078134.1">
    <property type="nucleotide sequence ID" value="NZ_CP012075.1"/>
</dbReference>
<dbReference type="STRING" id="1236517.ADJ77_10440"/>
<dbReference type="eggNOG" id="ENOG5032RWJ">
    <property type="taxonomic scope" value="Bacteria"/>
</dbReference>
<reference evidence="3 5" key="1">
    <citation type="submission" date="2015-07" db="EMBL/GenBank/DDBJ databases">
        <authorList>
            <person name="Noorani M."/>
        </authorList>
    </citation>
    <scope>NUCLEOTIDE SEQUENCE [LARGE SCALE GENOMIC DNA]</scope>
    <source>
        <strain evidence="3 5">W1435</strain>
    </source>
</reference>
<dbReference type="Gene3D" id="2.60.120.380">
    <property type="match status" value="1"/>
</dbReference>
<evidence type="ECO:0000313" key="3">
    <source>
        <dbReference type="EMBL" id="AKU70210.1"/>
    </source>
</evidence>
<dbReference type="Proteomes" id="UP000060345">
    <property type="component" value="Chromosome 2"/>
</dbReference>
<dbReference type="EMBL" id="CP072369">
    <property type="protein sequence ID" value="QUB85828.1"/>
    <property type="molecule type" value="Genomic_DNA"/>
</dbReference>
<evidence type="ECO:0000256" key="1">
    <source>
        <dbReference type="SAM" id="SignalP"/>
    </source>
</evidence>
<accession>A0A0K1NME0</accession>
<evidence type="ECO:0000259" key="2">
    <source>
        <dbReference type="Pfam" id="PF24738"/>
    </source>
</evidence>
<name>A0A0K1NME0_9BACT</name>
<reference evidence="4 6" key="2">
    <citation type="submission" date="2021-03" db="EMBL/GenBank/DDBJ databases">
        <title>Human Oral Microbial Genomes.</title>
        <authorList>
            <person name="Johnston C.D."/>
            <person name="Chen T."/>
            <person name="Dewhirst F.E."/>
        </authorList>
    </citation>
    <scope>NUCLEOTIDE SEQUENCE [LARGE SCALE GENOMIC DNA]</scope>
    <source>
        <strain evidence="4 6">W1435</strain>
    </source>
</reference>
<protein>
    <submittedName>
        <fullName evidence="4">T9SS type A sorting domain-containing protein</fullName>
    </submittedName>
</protein>
<keyword evidence="6" id="KW-1185">Reference proteome</keyword>
<dbReference type="NCBIfam" id="TIGR04183">
    <property type="entry name" value="Por_Secre_tail"/>
    <property type="match status" value="1"/>
</dbReference>
<feature type="chain" id="PRO_5044544649" evidence="1">
    <location>
        <begin position="19"/>
        <end position="799"/>
    </location>
</feature>
<evidence type="ECO:0000313" key="4">
    <source>
        <dbReference type="EMBL" id="QUB85828.1"/>
    </source>
</evidence>